<dbReference type="InterPro" id="IPR018062">
    <property type="entry name" value="HTH_AraC-typ_CS"/>
</dbReference>
<reference evidence="6 7" key="1">
    <citation type="submission" date="2019-05" db="EMBL/GenBank/DDBJ databases">
        <authorList>
            <person name="Narsing Rao M.P."/>
            <person name="Li W.J."/>
        </authorList>
    </citation>
    <scope>NUCLEOTIDE SEQUENCE [LARGE SCALE GENOMIC DNA]</scope>
    <source>
        <strain evidence="6 7">SYSU_K30003</strain>
    </source>
</reference>
<evidence type="ECO:0000256" key="2">
    <source>
        <dbReference type="ARBA" id="ARBA00023125"/>
    </source>
</evidence>
<keyword evidence="4" id="KW-1133">Transmembrane helix</keyword>
<dbReference type="PROSITE" id="PS00041">
    <property type="entry name" value="HTH_ARAC_FAMILY_1"/>
    <property type="match status" value="1"/>
</dbReference>
<dbReference type="PRINTS" id="PR00032">
    <property type="entry name" value="HTHARAC"/>
</dbReference>
<dbReference type="PANTHER" id="PTHR43280">
    <property type="entry name" value="ARAC-FAMILY TRANSCRIPTIONAL REGULATOR"/>
    <property type="match status" value="1"/>
</dbReference>
<evidence type="ECO:0000313" key="7">
    <source>
        <dbReference type="Proteomes" id="UP000309676"/>
    </source>
</evidence>
<organism evidence="6 7">
    <name type="scientific">Paenibacillus antri</name>
    <dbReference type="NCBI Taxonomy" id="2582848"/>
    <lineage>
        <taxon>Bacteria</taxon>
        <taxon>Bacillati</taxon>
        <taxon>Bacillota</taxon>
        <taxon>Bacilli</taxon>
        <taxon>Bacillales</taxon>
        <taxon>Paenibacillaceae</taxon>
        <taxon>Paenibacillus</taxon>
    </lineage>
</organism>
<gene>
    <name evidence="6" type="ORF">FE782_01675</name>
</gene>
<evidence type="ECO:0000256" key="4">
    <source>
        <dbReference type="SAM" id="Phobius"/>
    </source>
</evidence>
<comment type="caution">
    <text evidence="6">The sequence shown here is derived from an EMBL/GenBank/DDBJ whole genome shotgun (WGS) entry which is preliminary data.</text>
</comment>
<dbReference type="InterPro" id="IPR020449">
    <property type="entry name" value="Tscrpt_reg_AraC-type_HTH"/>
</dbReference>
<accession>A0A5R9GFW6</accession>
<dbReference type="AlphaFoldDB" id="A0A5R9GFW6"/>
<sequence length="755" mass="87615">MKKKGFYRMLLTYLPVFIVVLSFLCFAFFQVLSFHSQRQAVTMSETLARQAIRAVEFSLKSIDERLTRELLTNEEYRLFFEENDPNHVYTDIRSVKLMQDLTVSYPLIDSIYFVRYRDGHVLSNRTSSPLGTYPDRAFLGDELPIKDSQWSDVRTFQEFPAKPGREVVSLVRGFPFSRGTHGLVVINVNVERLRMQINELYHAEVSFVNLYDRNGANLMNAADGSALREKPTLQKERMATYVSGYTGWTVESGMMLQPVIGLLLEFNQAWTYIGVVIVLLGLLSLVFITWKHYEPIDHIVSNIKRYAAERRSHMFGSQHRNEFDFIGAALDHLIEQSNRNQTQFEEDVGLRKKYWFRELLAGERGIGAEQWREMMTKLGQPEEFRQGIVFMLEIDHYADFQSRYDDRDQFLLKFILSSVAQEVAGKSEAWAWPEWTERNRLTGIVHFPSDAELTHQAVFALFESYREWVAKHLKFTVTIGAGGIASEVGGLARSYRQSIEALHYKAVIGSNRFISVEETEGAEYERQPHIEHIHSLVDALRMGDDEAAERLRTLFEQMRMTMMRREDIVNLANYLAYQIDRVMMEISPELYQGWRQEGAAGWSAALASFDTIDELEQHVSLTIAVLLERMKEQRSKRASHELMRNVREYIERHATEPDMSLQRLSEQFGLNSKYVSKLFKEALGMNFIDFLVELRMRRAKTLLLEEPGMSVKEIGERVGYANMNSFNRAFRQSVGVPPGEYRNRQRYDAVKNASR</sequence>
<dbReference type="OrthoDB" id="1877256at2"/>
<dbReference type="SUPFAM" id="SSF46689">
    <property type="entry name" value="Homeodomain-like"/>
    <property type="match status" value="1"/>
</dbReference>
<keyword evidence="1" id="KW-0805">Transcription regulation</keyword>
<keyword evidence="3" id="KW-0804">Transcription</keyword>
<dbReference type="GO" id="GO:0043565">
    <property type="term" value="F:sequence-specific DNA binding"/>
    <property type="evidence" value="ECO:0007669"/>
    <property type="project" value="InterPro"/>
</dbReference>
<name>A0A5R9GFW6_9BACL</name>
<dbReference type="PANTHER" id="PTHR43280:SF28">
    <property type="entry name" value="HTH-TYPE TRANSCRIPTIONAL ACTIVATOR RHAS"/>
    <property type="match status" value="1"/>
</dbReference>
<keyword evidence="2" id="KW-0238">DNA-binding</keyword>
<evidence type="ECO:0000256" key="1">
    <source>
        <dbReference type="ARBA" id="ARBA00023015"/>
    </source>
</evidence>
<dbReference type="RefSeq" id="WP_138191835.1">
    <property type="nucleotide sequence ID" value="NZ_VCIW01000001.1"/>
</dbReference>
<feature type="transmembrane region" description="Helical" evidence="4">
    <location>
        <begin position="269"/>
        <end position="290"/>
    </location>
</feature>
<proteinExistence type="predicted"/>
<dbReference type="InterPro" id="IPR009057">
    <property type="entry name" value="Homeodomain-like_sf"/>
</dbReference>
<protein>
    <submittedName>
        <fullName evidence="6">Helix-turn-helix transcriptional regulator</fullName>
    </submittedName>
</protein>
<dbReference type="Proteomes" id="UP000309676">
    <property type="component" value="Unassembled WGS sequence"/>
</dbReference>
<dbReference type="Pfam" id="PF12833">
    <property type="entry name" value="HTH_18"/>
    <property type="match status" value="1"/>
</dbReference>
<dbReference type="GO" id="GO:0003700">
    <property type="term" value="F:DNA-binding transcription factor activity"/>
    <property type="evidence" value="ECO:0007669"/>
    <property type="project" value="InterPro"/>
</dbReference>
<evidence type="ECO:0000313" key="6">
    <source>
        <dbReference type="EMBL" id="TLS54079.1"/>
    </source>
</evidence>
<dbReference type="Gene3D" id="1.10.10.60">
    <property type="entry name" value="Homeodomain-like"/>
    <property type="match status" value="2"/>
</dbReference>
<keyword evidence="4" id="KW-0812">Transmembrane</keyword>
<dbReference type="EMBL" id="VCIW01000001">
    <property type="protein sequence ID" value="TLS54079.1"/>
    <property type="molecule type" value="Genomic_DNA"/>
</dbReference>
<keyword evidence="4" id="KW-0472">Membrane</keyword>
<keyword evidence="7" id="KW-1185">Reference proteome</keyword>
<evidence type="ECO:0000256" key="3">
    <source>
        <dbReference type="ARBA" id="ARBA00023163"/>
    </source>
</evidence>
<dbReference type="SMART" id="SM00342">
    <property type="entry name" value="HTH_ARAC"/>
    <property type="match status" value="1"/>
</dbReference>
<dbReference type="PROSITE" id="PS01124">
    <property type="entry name" value="HTH_ARAC_FAMILY_2"/>
    <property type="match status" value="1"/>
</dbReference>
<evidence type="ECO:0000259" key="5">
    <source>
        <dbReference type="PROSITE" id="PS01124"/>
    </source>
</evidence>
<feature type="domain" description="HTH araC/xylS-type" evidence="5">
    <location>
        <begin position="644"/>
        <end position="744"/>
    </location>
</feature>
<dbReference type="InterPro" id="IPR018060">
    <property type="entry name" value="HTH_AraC"/>
</dbReference>